<dbReference type="Proteomes" id="UP001500657">
    <property type="component" value="Unassembled WGS sequence"/>
</dbReference>
<dbReference type="RefSeq" id="WP_343882265.1">
    <property type="nucleotide sequence ID" value="NZ_BAAAFO010000003.1"/>
</dbReference>
<name>A0ABP3E7N4_9GAMM</name>
<evidence type="ECO:0000256" key="4">
    <source>
        <dbReference type="ARBA" id="ARBA00023136"/>
    </source>
</evidence>
<gene>
    <name evidence="8" type="ORF">GCM10009126_17250</name>
</gene>
<feature type="transmembrane region" description="Helical" evidence="5">
    <location>
        <begin position="129"/>
        <end position="150"/>
    </location>
</feature>
<dbReference type="InterPro" id="IPR017528">
    <property type="entry name" value="CHP03097O-antigen_lig-rel"/>
</dbReference>
<feature type="transmembrane region" description="Helical" evidence="5">
    <location>
        <begin position="75"/>
        <end position="94"/>
    </location>
</feature>
<protein>
    <submittedName>
        <fullName evidence="8">O-glycosylation ligase, exosortase A system-associated</fullName>
    </submittedName>
</protein>
<dbReference type="InterPro" id="IPR045979">
    <property type="entry name" value="DUF5935"/>
</dbReference>
<dbReference type="InterPro" id="IPR007016">
    <property type="entry name" value="O-antigen_ligase-rel_domated"/>
</dbReference>
<dbReference type="Pfam" id="PF19358">
    <property type="entry name" value="DUF5935"/>
    <property type="match status" value="1"/>
</dbReference>
<comment type="caution">
    <text evidence="8">The sequence shown here is derived from an EMBL/GenBank/DDBJ whole genome shotgun (WGS) entry which is preliminary data.</text>
</comment>
<feature type="domain" description="DUF5935" evidence="7">
    <location>
        <begin position="1"/>
        <end position="188"/>
    </location>
</feature>
<feature type="transmembrane region" description="Helical" evidence="5">
    <location>
        <begin position="216"/>
        <end position="231"/>
    </location>
</feature>
<keyword evidence="4 5" id="KW-0472">Membrane</keyword>
<dbReference type="PANTHER" id="PTHR37422">
    <property type="entry name" value="TEICHURONIC ACID BIOSYNTHESIS PROTEIN TUAE"/>
    <property type="match status" value="1"/>
</dbReference>
<dbReference type="Pfam" id="PF04932">
    <property type="entry name" value="Wzy_C"/>
    <property type="match status" value="1"/>
</dbReference>
<dbReference type="GO" id="GO:0016874">
    <property type="term" value="F:ligase activity"/>
    <property type="evidence" value="ECO:0007669"/>
    <property type="project" value="UniProtKB-KW"/>
</dbReference>
<evidence type="ECO:0000259" key="6">
    <source>
        <dbReference type="Pfam" id="PF04932"/>
    </source>
</evidence>
<reference evidence="9" key="1">
    <citation type="journal article" date="2019" name="Int. J. Syst. Evol. Microbiol.">
        <title>The Global Catalogue of Microorganisms (GCM) 10K type strain sequencing project: providing services to taxonomists for standard genome sequencing and annotation.</title>
        <authorList>
            <consortium name="The Broad Institute Genomics Platform"/>
            <consortium name="The Broad Institute Genome Sequencing Center for Infectious Disease"/>
            <person name="Wu L."/>
            <person name="Ma J."/>
        </authorList>
    </citation>
    <scope>NUCLEOTIDE SEQUENCE [LARGE SCALE GENOMIC DNA]</scope>
    <source>
        <strain evidence="9">JCM 16242</strain>
    </source>
</reference>
<evidence type="ECO:0000313" key="9">
    <source>
        <dbReference type="Proteomes" id="UP001500657"/>
    </source>
</evidence>
<organism evidence="8 9">
    <name type="scientific">Rhodanobacter caeni</name>
    <dbReference type="NCBI Taxonomy" id="657654"/>
    <lineage>
        <taxon>Bacteria</taxon>
        <taxon>Pseudomonadati</taxon>
        <taxon>Pseudomonadota</taxon>
        <taxon>Gammaproteobacteria</taxon>
        <taxon>Lysobacterales</taxon>
        <taxon>Rhodanobacteraceae</taxon>
        <taxon>Rhodanobacter</taxon>
    </lineage>
</organism>
<proteinExistence type="predicted"/>
<feature type="transmembrane region" description="Helical" evidence="5">
    <location>
        <begin position="236"/>
        <end position="254"/>
    </location>
</feature>
<evidence type="ECO:0000256" key="2">
    <source>
        <dbReference type="ARBA" id="ARBA00022692"/>
    </source>
</evidence>
<keyword evidence="2 5" id="KW-0812">Transmembrane</keyword>
<sequence>MRDIALTLLIFGMIPYILTRPYWGLLVWSWLGYMNPHRLCFGFAITFPWVQLVAIATLASLVFSKESKRVPRSPLSVTLLLFLLWTGLSTLFAVMPDSAWTKWQEFAKVLIMVFVTLVMVNTRERMHWLVWMIVCSLGFYGLKGGLFTLLRGGSNHVLGPPGTFISDNNALALALCMTLPFMRYLQLHSSHRIVRIGLGVAMALTGVAVLGTYSRGGLIGLAIVGVALLLKSRHKITVILSLAVIGATAIHFMPPEWSARMHTLQDAKKTDSGETRIQSWKFATNVALHRPLIGGGFDVYQSESMWSAYAPSGSIQRAVHSIYFRALGEQGFVGLLLFLALLFISWRNCARVRKLTRRNPDQSWAFDLASMLQASLLAFMVSGAFLPMSYFDLAYQLMALSAVLAACVSKEGVSADSVRGRFPHVGRRKSAALVRRSDLTHG</sequence>
<dbReference type="NCBIfam" id="TIGR03097">
    <property type="entry name" value="PEP_O_lig_1"/>
    <property type="match status" value="1"/>
</dbReference>
<dbReference type="InterPro" id="IPR051533">
    <property type="entry name" value="WaaL-like"/>
</dbReference>
<evidence type="ECO:0000259" key="7">
    <source>
        <dbReference type="Pfam" id="PF19358"/>
    </source>
</evidence>
<evidence type="ECO:0000256" key="5">
    <source>
        <dbReference type="SAM" id="Phobius"/>
    </source>
</evidence>
<evidence type="ECO:0000313" key="8">
    <source>
        <dbReference type="EMBL" id="GAA0252491.1"/>
    </source>
</evidence>
<feature type="domain" description="O-antigen ligase-related" evidence="6">
    <location>
        <begin position="201"/>
        <end position="339"/>
    </location>
</feature>
<feature type="transmembrane region" description="Helical" evidence="5">
    <location>
        <begin position="364"/>
        <end position="387"/>
    </location>
</feature>
<feature type="transmembrane region" description="Helical" evidence="5">
    <location>
        <begin position="106"/>
        <end position="122"/>
    </location>
</feature>
<feature type="transmembrane region" description="Helical" evidence="5">
    <location>
        <begin position="322"/>
        <end position="344"/>
    </location>
</feature>
<dbReference type="PANTHER" id="PTHR37422:SF13">
    <property type="entry name" value="LIPOPOLYSACCHARIDE BIOSYNTHESIS PROTEIN PA4999-RELATED"/>
    <property type="match status" value="1"/>
</dbReference>
<dbReference type="EMBL" id="BAAAFO010000003">
    <property type="protein sequence ID" value="GAA0252491.1"/>
    <property type="molecule type" value="Genomic_DNA"/>
</dbReference>
<evidence type="ECO:0000256" key="3">
    <source>
        <dbReference type="ARBA" id="ARBA00022989"/>
    </source>
</evidence>
<evidence type="ECO:0000256" key="1">
    <source>
        <dbReference type="ARBA" id="ARBA00004141"/>
    </source>
</evidence>
<keyword evidence="8" id="KW-0436">Ligase</keyword>
<keyword evidence="3 5" id="KW-1133">Transmembrane helix</keyword>
<comment type="subcellular location">
    <subcellularLocation>
        <location evidence="1">Membrane</location>
        <topology evidence="1">Multi-pass membrane protein</topology>
    </subcellularLocation>
</comment>
<keyword evidence="9" id="KW-1185">Reference proteome</keyword>
<feature type="transmembrane region" description="Helical" evidence="5">
    <location>
        <begin position="43"/>
        <end position="63"/>
    </location>
</feature>
<accession>A0ABP3E7N4</accession>